<comment type="caution">
    <text evidence="7">The sequence shown here is derived from an EMBL/GenBank/DDBJ whole genome shotgun (WGS) entry which is preliminary data.</text>
</comment>
<evidence type="ECO:0000256" key="4">
    <source>
        <dbReference type="SAM" id="SignalP"/>
    </source>
</evidence>
<dbReference type="Proteomes" id="UP000295680">
    <property type="component" value="Unassembled WGS sequence"/>
</dbReference>
<evidence type="ECO:0000313" key="7">
    <source>
        <dbReference type="EMBL" id="TCO56548.1"/>
    </source>
</evidence>
<dbReference type="InterPro" id="IPR029058">
    <property type="entry name" value="AB_hydrolase_fold"/>
</dbReference>
<keyword evidence="8" id="KW-1185">Reference proteome</keyword>
<feature type="domain" description="AB hydrolase-1" evidence="5">
    <location>
        <begin position="72"/>
        <end position="234"/>
    </location>
</feature>
<dbReference type="SUPFAM" id="SSF53474">
    <property type="entry name" value="alpha/beta-Hydrolases"/>
    <property type="match status" value="1"/>
</dbReference>
<gene>
    <name evidence="7" type="ORF">EV192_10621</name>
</gene>
<feature type="chain" id="PRO_5038896819" evidence="4">
    <location>
        <begin position="18"/>
        <end position="486"/>
    </location>
</feature>
<keyword evidence="3" id="KW-0378">Hydrolase</keyword>
<evidence type="ECO:0000259" key="5">
    <source>
        <dbReference type="Pfam" id="PF00561"/>
    </source>
</evidence>
<name>A0A4R2JHV8_9PSEU</name>
<protein>
    <submittedName>
        <fullName evidence="7">TAP-like protein</fullName>
    </submittedName>
</protein>
<evidence type="ECO:0000256" key="1">
    <source>
        <dbReference type="ARBA" id="ARBA00010088"/>
    </source>
</evidence>
<comment type="similarity">
    <text evidence="1">Belongs to the peptidase S33 family.</text>
</comment>
<dbReference type="Pfam" id="PF08386">
    <property type="entry name" value="Abhydrolase_4"/>
    <property type="match status" value="1"/>
</dbReference>
<feature type="signal peptide" evidence="4">
    <location>
        <begin position="1"/>
        <end position="17"/>
    </location>
</feature>
<feature type="domain" description="Peptidase S33 tripeptidyl aminopeptidase-like C-terminal" evidence="6">
    <location>
        <begin position="376"/>
        <end position="474"/>
    </location>
</feature>
<dbReference type="InterPro" id="IPR000073">
    <property type="entry name" value="AB_hydrolase_1"/>
</dbReference>
<dbReference type="InterPro" id="IPR013595">
    <property type="entry name" value="Pept_S33_TAP-like_C"/>
</dbReference>
<dbReference type="GO" id="GO:0016787">
    <property type="term" value="F:hydrolase activity"/>
    <property type="evidence" value="ECO:0007669"/>
    <property type="project" value="UniProtKB-KW"/>
</dbReference>
<accession>A0A4R2JHV8</accession>
<dbReference type="EMBL" id="SLWS01000006">
    <property type="protein sequence ID" value="TCO56548.1"/>
    <property type="molecule type" value="Genomic_DNA"/>
</dbReference>
<evidence type="ECO:0000256" key="2">
    <source>
        <dbReference type="ARBA" id="ARBA00022729"/>
    </source>
</evidence>
<sequence length="486" mass="51762">MVMFTVAALAAALVLPASPPGITWGDCDSGHTAYRCASFQVPMSYRDPGGPKIQLALSLLPATDQRHKIGTIFYNPGGPGASGRFAPPLTPTIHERFDIVGFDPRGVGASTTVQCFNDPSDLAPLGRVFGTFPAKDADIPAYLQDARAVTDMCARNAGPLLGHLSTANVARDLDRIRAAIGEPKLRYYGLSYGTVLGEQYANLFPQRVGSMTLDAVDDPVNWATGYRPQDAGIPLSVRLGGYKDAQRALDGFVAACDCGIDFDQILDRLEQGPVTVTDPDTGAPETFTYQSALNRVHSYLTDADDSPKLAALLHALANPTTVQAKAATPTPTSIPTQVDSLLGGGATVCEDTVNPTDQSAWPRAAARADQEVRGFGKRDTYITIPCATWPASDPDVYRGPWNRPTKPILLLSNKQGDPETPYEGARRTERLLGNARLLALDTFGHGSLGKSACVDAAVDSYFLGGHLPPKNALCQPNHKPFTGSGR</sequence>
<dbReference type="InterPro" id="IPR051601">
    <property type="entry name" value="Serine_prot/Carboxylest_S33"/>
</dbReference>
<dbReference type="PANTHER" id="PTHR43248">
    <property type="entry name" value="2-SUCCINYL-6-HYDROXY-2,4-CYCLOHEXADIENE-1-CARBOXYLATE SYNTHASE"/>
    <property type="match status" value="1"/>
</dbReference>
<evidence type="ECO:0000256" key="3">
    <source>
        <dbReference type="ARBA" id="ARBA00022801"/>
    </source>
</evidence>
<evidence type="ECO:0000259" key="6">
    <source>
        <dbReference type="Pfam" id="PF08386"/>
    </source>
</evidence>
<organism evidence="7 8">
    <name type="scientific">Actinocrispum wychmicini</name>
    <dbReference type="NCBI Taxonomy" id="1213861"/>
    <lineage>
        <taxon>Bacteria</taxon>
        <taxon>Bacillati</taxon>
        <taxon>Actinomycetota</taxon>
        <taxon>Actinomycetes</taxon>
        <taxon>Pseudonocardiales</taxon>
        <taxon>Pseudonocardiaceae</taxon>
        <taxon>Actinocrispum</taxon>
    </lineage>
</organism>
<proteinExistence type="inferred from homology"/>
<reference evidence="7 8" key="1">
    <citation type="submission" date="2019-03" db="EMBL/GenBank/DDBJ databases">
        <title>Genomic Encyclopedia of Type Strains, Phase IV (KMG-IV): sequencing the most valuable type-strain genomes for metagenomic binning, comparative biology and taxonomic classification.</title>
        <authorList>
            <person name="Goeker M."/>
        </authorList>
    </citation>
    <scope>NUCLEOTIDE SEQUENCE [LARGE SCALE GENOMIC DNA]</scope>
    <source>
        <strain evidence="7 8">DSM 45934</strain>
    </source>
</reference>
<dbReference type="RefSeq" id="WP_341770899.1">
    <property type="nucleotide sequence ID" value="NZ_SLWS01000006.1"/>
</dbReference>
<dbReference type="PANTHER" id="PTHR43248:SF29">
    <property type="entry name" value="TRIPEPTIDYL AMINOPEPTIDASE"/>
    <property type="match status" value="1"/>
</dbReference>
<dbReference type="Pfam" id="PF00561">
    <property type="entry name" value="Abhydrolase_1"/>
    <property type="match status" value="1"/>
</dbReference>
<dbReference type="AlphaFoldDB" id="A0A4R2JHV8"/>
<evidence type="ECO:0000313" key="8">
    <source>
        <dbReference type="Proteomes" id="UP000295680"/>
    </source>
</evidence>
<keyword evidence="2 4" id="KW-0732">Signal</keyword>
<dbReference type="Gene3D" id="3.40.50.1820">
    <property type="entry name" value="alpha/beta hydrolase"/>
    <property type="match status" value="1"/>
</dbReference>